<reference evidence="4" key="1">
    <citation type="journal article" date="2019" name="Int. J. Syst. Evol. Microbiol.">
        <title>The Global Catalogue of Microorganisms (GCM) 10K type strain sequencing project: providing services to taxonomists for standard genome sequencing and annotation.</title>
        <authorList>
            <consortium name="The Broad Institute Genomics Platform"/>
            <consortium name="The Broad Institute Genome Sequencing Center for Infectious Disease"/>
            <person name="Wu L."/>
            <person name="Ma J."/>
        </authorList>
    </citation>
    <scope>NUCLEOTIDE SEQUENCE [LARGE SCALE GENOMIC DNA]</scope>
    <source>
        <strain evidence="4">KCTC 32255</strain>
    </source>
</reference>
<dbReference type="PANTHER" id="PTHR11908">
    <property type="entry name" value="XANTHINE DEHYDROGENASE"/>
    <property type="match status" value="1"/>
</dbReference>
<dbReference type="SMART" id="SM01008">
    <property type="entry name" value="Ald_Xan_dh_C"/>
    <property type="match status" value="1"/>
</dbReference>
<organism evidence="3 4">
    <name type="scientific">Haloechinothrix salitolerans</name>
    <dbReference type="NCBI Taxonomy" id="926830"/>
    <lineage>
        <taxon>Bacteria</taxon>
        <taxon>Bacillati</taxon>
        <taxon>Actinomycetota</taxon>
        <taxon>Actinomycetes</taxon>
        <taxon>Pseudonocardiales</taxon>
        <taxon>Pseudonocardiaceae</taxon>
        <taxon>Haloechinothrix</taxon>
    </lineage>
</organism>
<evidence type="ECO:0000259" key="2">
    <source>
        <dbReference type="SMART" id="SM01008"/>
    </source>
</evidence>
<dbReference type="Pfam" id="PF02738">
    <property type="entry name" value="MoCoBD_1"/>
    <property type="match status" value="1"/>
</dbReference>
<dbReference type="RefSeq" id="WP_345403870.1">
    <property type="nucleotide sequence ID" value="NZ_BAABLA010000116.1"/>
</dbReference>
<feature type="region of interest" description="Disordered" evidence="1">
    <location>
        <begin position="1"/>
        <end position="22"/>
    </location>
</feature>
<protein>
    <submittedName>
        <fullName evidence="3">Xanthine dehydrogenase subunit D</fullName>
        <ecNumber evidence="3">1.17.1.4</ecNumber>
    </submittedName>
</protein>
<dbReference type="InterPro" id="IPR016208">
    <property type="entry name" value="Ald_Oxase/xanthine_DH-like"/>
</dbReference>
<dbReference type="Pfam" id="PF20256">
    <property type="entry name" value="MoCoBD_2"/>
    <property type="match status" value="1"/>
</dbReference>
<proteinExistence type="predicted"/>
<dbReference type="NCBIfam" id="TIGR03196">
    <property type="entry name" value="pucD"/>
    <property type="match status" value="1"/>
</dbReference>
<evidence type="ECO:0000256" key="1">
    <source>
        <dbReference type="SAM" id="MobiDB-lite"/>
    </source>
</evidence>
<keyword evidence="4" id="KW-1185">Reference proteome</keyword>
<dbReference type="InterPro" id="IPR000674">
    <property type="entry name" value="Ald_Oxase/Xan_DH_a/b"/>
</dbReference>
<evidence type="ECO:0000313" key="4">
    <source>
        <dbReference type="Proteomes" id="UP001596337"/>
    </source>
</evidence>
<dbReference type="Proteomes" id="UP001596337">
    <property type="component" value="Unassembled WGS sequence"/>
</dbReference>
<evidence type="ECO:0000313" key="3">
    <source>
        <dbReference type="EMBL" id="MFC6869867.1"/>
    </source>
</evidence>
<feature type="domain" description="Aldehyde oxidase/xanthine dehydrogenase a/b hammerhead" evidence="2">
    <location>
        <begin position="33"/>
        <end position="139"/>
    </location>
</feature>
<dbReference type="Pfam" id="PF01315">
    <property type="entry name" value="Ald_Xan_dh_C"/>
    <property type="match status" value="1"/>
</dbReference>
<keyword evidence="3" id="KW-0560">Oxidoreductase</keyword>
<name>A0ABW2C5R2_9PSEU</name>
<dbReference type="InterPro" id="IPR017609">
    <property type="entry name" value="Xanthine_dehydrogenase_dsu"/>
</dbReference>
<feature type="compositionally biased region" description="Polar residues" evidence="1">
    <location>
        <begin position="1"/>
        <end position="12"/>
    </location>
</feature>
<comment type="caution">
    <text evidence="3">The sequence shown here is derived from an EMBL/GenBank/DDBJ whole genome shotgun (WGS) entry which is preliminary data.</text>
</comment>
<dbReference type="EC" id="1.17.1.4" evidence="3"/>
<accession>A0ABW2C5R2</accession>
<dbReference type="PANTHER" id="PTHR11908:SF157">
    <property type="entry name" value="XANTHINE DEHYDROGENASE SUBUNIT D-RELATED"/>
    <property type="match status" value="1"/>
</dbReference>
<dbReference type="InterPro" id="IPR008274">
    <property type="entry name" value="AldOxase/xan_DH_MoCoBD1"/>
</dbReference>
<dbReference type="InterPro" id="IPR037165">
    <property type="entry name" value="AldOxase/xan_DH_Mopterin-bd_sf"/>
</dbReference>
<gene>
    <name evidence="3" type="primary">pucD</name>
    <name evidence="3" type="ORF">ACFQGD_22250</name>
</gene>
<dbReference type="Gene3D" id="3.30.365.10">
    <property type="entry name" value="Aldehyde oxidase/xanthine dehydrogenase, molybdopterin binding domain"/>
    <property type="match status" value="4"/>
</dbReference>
<dbReference type="InterPro" id="IPR036856">
    <property type="entry name" value="Ald_Oxase/Xan_DH_a/b_sf"/>
</dbReference>
<dbReference type="Gene3D" id="3.90.1170.50">
    <property type="entry name" value="Aldehyde oxidase/xanthine dehydrogenase, a/b hammerhead"/>
    <property type="match status" value="1"/>
</dbReference>
<dbReference type="EMBL" id="JBHSXX010000001">
    <property type="protein sequence ID" value="MFC6869867.1"/>
    <property type="molecule type" value="Genomic_DNA"/>
</dbReference>
<dbReference type="SUPFAM" id="SSF54665">
    <property type="entry name" value="CO dehydrogenase molybdoprotein N-domain-like"/>
    <property type="match status" value="1"/>
</dbReference>
<dbReference type="SUPFAM" id="SSF56003">
    <property type="entry name" value="Molybdenum cofactor-binding domain"/>
    <property type="match status" value="1"/>
</dbReference>
<sequence length="771" mass="81842">MSTPTRTDQNLGTDIAGGVGESPLRPDGTLKVKGEFAYSSDLWLTGMLWGATLRSPHPSARIRSIDITEAVRTDGVYAVLTHDDVPGDNLYGLEHADQPVLAGDVVRYQGEPVAIVAADHPETARRAVNKIVVSYEVQEPLVDPERAVFDDTAPALHAGGNVLRHLPIRKGDPDATADVVVYGEYEVGMQDQAFLGPESGLAVPADDGGIDLYIATQWLHVDQKQLCRVLGMPANKVRLSLSGVGGAFGAREDLSMQAHACLFALHTGRPVKMMYSREESFFGHVHRHPAKMRYEHGATRDGKLVYVKARIILDGGAYASSTPAVVANAATLGVGPYKVRNVSVDCYGVYTNNPPCGAMRGFGAVQAAFGYESQMDKLADELGMDPVEVRRRNALHEGATMPTGQVVDSAAPVEELLERVKAMPLPAEPDASDEDGYDLRLLPGGVSNTTHGEGVRRGIGYAIGIKNVCFSEGFDDYSTAQVTLKVNGGDAVATVYTAAAEVGQGLVTVQQQIARTELGVERVVIQPADTGVGSGGSTSASRQTYVTGGAVKAACEQVRTRVLRQAAKKLDLPANQLRLHAGKIVSADETVVAAVVDVLGDEAITETVTWRHRPTYPLDDNGQGNAHVQYAFAAHRAVVDVDVELGLVRVVQLDCAQDVGKAMNPDAVVGQIHGGSAQGLGLAVMEEIQVSGGTVRNPSFTDYLIPTILDMPPMRVDVLELADPNAPYGLRGVGEPPTISSTPAIVAAIRNATGLDLTRVPVQPHHITGTP</sequence>
<dbReference type="GO" id="GO:0004854">
    <property type="term" value="F:xanthine dehydrogenase activity"/>
    <property type="evidence" value="ECO:0007669"/>
    <property type="project" value="UniProtKB-EC"/>
</dbReference>
<dbReference type="InterPro" id="IPR046867">
    <property type="entry name" value="AldOxase/xan_DH_MoCoBD2"/>
</dbReference>